<dbReference type="Proteomes" id="UP001177003">
    <property type="component" value="Chromosome 4"/>
</dbReference>
<proteinExistence type="predicted"/>
<evidence type="ECO:0000313" key="3">
    <source>
        <dbReference type="Proteomes" id="UP001177003"/>
    </source>
</evidence>
<keyword evidence="1" id="KW-0175">Coiled coil</keyword>
<dbReference type="AlphaFoldDB" id="A0AA36E3R7"/>
<evidence type="ECO:0000256" key="1">
    <source>
        <dbReference type="SAM" id="Coils"/>
    </source>
</evidence>
<evidence type="ECO:0000313" key="2">
    <source>
        <dbReference type="EMBL" id="CAI9281143.1"/>
    </source>
</evidence>
<reference evidence="2" key="1">
    <citation type="submission" date="2023-04" db="EMBL/GenBank/DDBJ databases">
        <authorList>
            <person name="Vijverberg K."/>
            <person name="Xiong W."/>
            <person name="Schranz E."/>
        </authorList>
    </citation>
    <scope>NUCLEOTIDE SEQUENCE</scope>
</reference>
<dbReference type="PANTHER" id="PTHR34778:SF7">
    <property type="match status" value="1"/>
</dbReference>
<organism evidence="2 3">
    <name type="scientific">Lactuca saligna</name>
    <name type="common">Willowleaf lettuce</name>
    <dbReference type="NCBI Taxonomy" id="75948"/>
    <lineage>
        <taxon>Eukaryota</taxon>
        <taxon>Viridiplantae</taxon>
        <taxon>Streptophyta</taxon>
        <taxon>Embryophyta</taxon>
        <taxon>Tracheophyta</taxon>
        <taxon>Spermatophyta</taxon>
        <taxon>Magnoliopsida</taxon>
        <taxon>eudicotyledons</taxon>
        <taxon>Gunneridae</taxon>
        <taxon>Pentapetalae</taxon>
        <taxon>asterids</taxon>
        <taxon>campanulids</taxon>
        <taxon>Asterales</taxon>
        <taxon>Asteraceae</taxon>
        <taxon>Cichorioideae</taxon>
        <taxon>Cichorieae</taxon>
        <taxon>Lactucinae</taxon>
        <taxon>Lactuca</taxon>
    </lineage>
</organism>
<name>A0AA36E3R7_LACSI</name>
<sequence length="329" mass="37857">MNLFYCFQNEWGPLRGLSLAIISSVASCTQQKKIEELEAQLQEAEDIVKDLREELRAIEAEPERFPRSKQVRHHVQVDNASIPEPPVTEVQPNSKSQRLYNSLFTLKKSLISNGDLLSIILRSKETKLYRNGCTQRIRACERTPPEIGDTKPESIVKEDEVVDKLHITPSVEEKQVVKEMDLMAEKDGIMKQKSTEMEVDPPLKSSETKLDKARLLKLEEERYLSHWLGPEIDGETCNYVVSKNRRSIEVLWVSANTIEGIFQWRDGKFLWLSISTFMEGREIFGWTERETSPKYFEEVRLTGSKDGSTHQLGCNIEEMEINGLDFGFT</sequence>
<dbReference type="EMBL" id="OX465080">
    <property type="protein sequence ID" value="CAI9281143.1"/>
    <property type="molecule type" value="Genomic_DNA"/>
</dbReference>
<protein>
    <submittedName>
        <fullName evidence="2">Uncharacterized protein</fullName>
    </submittedName>
</protein>
<gene>
    <name evidence="2" type="ORF">LSALG_LOCUS20855</name>
</gene>
<feature type="coiled-coil region" evidence="1">
    <location>
        <begin position="34"/>
        <end position="61"/>
    </location>
</feature>
<dbReference type="PANTHER" id="PTHR34778">
    <property type="entry name" value="OS02G0580700 PROTEIN"/>
    <property type="match status" value="1"/>
</dbReference>
<keyword evidence="3" id="KW-1185">Reference proteome</keyword>
<accession>A0AA36E3R7</accession>